<dbReference type="EMBL" id="CAMPGE010026088">
    <property type="protein sequence ID" value="CAI2383784.1"/>
    <property type="molecule type" value="Genomic_DNA"/>
</dbReference>
<proteinExistence type="predicted"/>
<dbReference type="Proteomes" id="UP001295684">
    <property type="component" value="Unassembled WGS sequence"/>
</dbReference>
<evidence type="ECO:0000313" key="2">
    <source>
        <dbReference type="Proteomes" id="UP001295684"/>
    </source>
</evidence>
<comment type="caution">
    <text evidence="1">The sequence shown here is derived from an EMBL/GenBank/DDBJ whole genome shotgun (WGS) entry which is preliminary data.</text>
</comment>
<evidence type="ECO:0000313" key="1">
    <source>
        <dbReference type="EMBL" id="CAI2383784.1"/>
    </source>
</evidence>
<dbReference type="AlphaFoldDB" id="A0AAD1Y350"/>
<organism evidence="1 2">
    <name type="scientific">Euplotes crassus</name>
    <dbReference type="NCBI Taxonomy" id="5936"/>
    <lineage>
        <taxon>Eukaryota</taxon>
        <taxon>Sar</taxon>
        <taxon>Alveolata</taxon>
        <taxon>Ciliophora</taxon>
        <taxon>Intramacronucleata</taxon>
        <taxon>Spirotrichea</taxon>
        <taxon>Hypotrichia</taxon>
        <taxon>Euplotida</taxon>
        <taxon>Euplotidae</taxon>
        <taxon>Moneuplotes</taxon>
    </lineage>
</organism>
<reference evidence="1" key="1">
    <citation type="submission" date="2023-07" db="EMBL/GenBank/DDBJ databases">
        <authorList>
            <consortium name="AG Swart"/>
            <person name="Singh M."/>
            <person name="Singh A."/>
            <person name="Seah K."/>
            <person name="Emmerich C."/>
        </authorList>
    </citation>
    <scope>NUCLEOTIDE SEQUENCE</scope>
    <source>
        <strain evidence="1">DP1</strain>
    </source>
</reference>
<name>A0AAD1Y350_EUPCR</name>
<keyword evidence="2" id="KW-1185">Reference proteome</keyword>
<sequence length="119" mass="14031">MEQIKDTDPDFADIQMKKTLSQKLNNKTLEGVEEFWCTVEHIDLPKSYWEYYMACAEDWNNIEGLPEGRKNKTYLDYLFNYLKLQTIYTEELEDIGVTKKGNTTKLCQRTIKIACDNNT</sequence>
<gene>
    <name evidence="1" type="ORF">ECRASSUSDP1_LOCUS25296</name>
</gene>
<accession>A0AAD1Y350</accession>
<protein>
    <submittedName>
        <fullName evidence="1">Uncharacterized protein</fullName>
    </submittedName>
</protein>